<dbReference type="InterPro" id="IPR016032">
    <property type="entry name" value="Sig_transdc_resp-reg_C-effctor"/>
</dbReference>
<protein>
    <submittedName>
        <fullName evidence="2">BTAD domain-containing putative transcriptional regulator</fullName>
    </submittedName>
</protein>
<dbReference type="InterPro" id="IPR027417">
    <property type="entry name" value="P-loop_NTPase"/>
</dbReference>
<dbReference type="SUPFAM" id="SSF48452">
    <property type="entry name" value="TPR-like"/>
    <property type="match status" value="1"/>
</dbReference>
<sequence>MPEEMRGDGPPPLKRVVIRRKLVPPELGDRVVPRQRLTGLIRSRLERSPVLAVSATAGSGKTTAVVLALRELGRPVAWLSLDGSEAAGGRLLVYLEAAVEQHVPEAGQVATDALRSSIPVAEAAGLLAESLFGSGLVLVCDNVERVSQSDAAMEVLSAIARYVPAGVNLILLSRTGIQLDPGSTIELDRIGHVGEADLAFEVDEAAAALRELERSDVDPVAAIQMTGGWVTGVIFEGWRAPDPHDRHEDRTSLHDYIGAHIVHGLTPEERQFLVRTSLLDEVTADDARALGERDAVRIMAGLRRYHLPIAWGSGGTRFGTYPRFREYLVELFGHEAPDVVAAMRRRHATLLLDRGEREEAVDALLALGDVENAWRQAAFALPAMVERMDFAPAARWLDTFDVARRATTPEVDAVVLRVAFALEECRRGVELFARRDDTWLDALGRIDDGEPLTLLTWCLWHAGRLAEAAEVVTRLPEGRSRDVALTMLALSHDDSPLPFPGYSSAPSGLLDGLLMRIAYMRGRLEGLDEPGSYGPWRTVMGAPWVVAAQRAVGRIEQAVSLYEERRGAERPLWLHTFDAVDLMVDLGRADDAWKCLERGRMLTDRSGSQIYQVLIRITEAKLCLQLHQDPEAADRALHEADLRGALQHAFLRDLGRMWKGLTLLSQDRNDEARTTLAAAVAGMRTGDRRLELATTLAYLAEAEWRLGDEDASARSTDLALTVATDVGARHVLLAALADVPGVAVRAADCEPVRMARWHEMTSLLAREGPVRVSGGAPRLVLEQFGEPVLTVDDRRVQPRLSKSMELLSYLIAQTGRTATRQELLDVLFGGRNDSAGRSYLRQALYRLREVLPPELGPVQEDDRYSIAGSNVVVGSAEAVLNSLAQADRQDGETRMRTLNRALAQAERGPFLATLSSPWIDARRAEIDDRITGARLDAARLAFRLDRYREARGHVNDVLRRDPYREQAWQLVLSLAQASGNDDAVLALYQQYVATMRELGMPPSAEVHRLVTRLRQ</sequence>
<dbReference type="Pfam" id="PF25873">
    <property type="entry name" value="WHD_MalT"/>
    <property type="match status" value="1"/>
</dbReference>
<organism evidence="2 3">
    <name type="scientific">Pseudonocardia yunnanensis</name>
    <dbReference type="NCBI Taxonomy" id="58107"/>
    <lineage>
        <taxon>Bacteria</taxon>
        <taxon>Bacillati</taxon>
        <taxon>Actinomycetota</taxon>
        <taxon>Actinomycetes</taxon>
        <taxon>Pseudonocardiales</taxon>
        <taxon>Pseudonocardiaceae</taxon>
        <taxon>Pseudonocardia</taxon>
    </lineage>
</organism>
<dbReference type="Gene3D" id="1.10.10.10">
    <property type="entry name" value="Winged helix-like DNA-binding domain superfamily/Winged helix DNA-binding domain"/>
    <property type="match status" value="1"/>
</dbReference>
<name>A0ABW4F2E6_9PSEU</name>
<evidence type="ECO:0000313" key="2">
    <source>
        <dbReference type="EMBL" id="MFD1521728.1"/>
    </source>
</evidence>
<dbReference type="Pfam" id="PF03704">
    <property type="entry name" value="BTAD"/>
    <property type="match status" value="1"/>
</dbReference>
<dbReference type="EMBL" id="JBHUCO010000038">
    <property type="protein sequence ID" value="MFD1521728.1"/>
    <property type="molecule type" value="Genomic_DNA"/>
</dbReference>
<dbReference type="Proteomes" id="UP001597114">
    <property type="component" value="Unassembled WGS sequence"/>
</dbReference>
<accession>A0ABW4F2E6</accession>
<dbReference type="SUPFAM" id="SSF46894">
    <property type="entry name" value="C-terminal effector domain of the bipartite response regulators"/>
    <property type="match status" value="1"/>
</dbReference>
<dbReference type="Gene3D" id="1.25.40.10">
    <property type="entry name" value="Tetratricopeptide repeat domain"/>
    <property type="match status" value="1"/>
</dbReference>
<dbReference type="InterPro" id="IPR036388">
    <property type="entry name" value="WH-like_DNA-bd_sf"/>
</dbReference>
<dbReference type="SMART" id="SM01043">
    <property type="entry name" value="BTAD"/>
    <property type="match status" value="1"/>
</dbReference>
<evidence type="ECO:0000313" key="3">
    <source>
        <dbReference type="Proteomes" id="UP001597114"/>
    </source>
</evidence>
<dbReference type="PANTHER" id="PTHR35807">
    <property type="entry name" value="TRANSCRIPTIONAL REGULATOR REDD-RELATED"/>
    <property type="match status" value="1"/>
</dbReference>
<evidence type="ECO:0000259" key="1">
    <source>
        <dbReference type="SMART" id="SM01043"/>
    </source>
</evidence>
<dbReference type="SUPFAM" id="SSF52540">
    <property type="entry name" value="P-loop containing nucleoside triphosphate hydrolases"/>
    <property type="match status" value="1"/>
</dbReference>
<dbReference type="InterPro" id="IPR059106">
    <property type="entry name" value="WHD_MalT"/>
</dbReference>
<dbReference type="InterPro" id="IPR011990">
    <property type="entry name" value="TPR-like_helical_dom_sf"/>
</dbReference>
<comment type="caution">
    <text evidence="2">The sequence shown here is derived from an EMBL/GenBank/DDBJ whole genome shotgun (WGS) entry which is preliminary data.</text>
</comment>
<dbReference type="InterPro" id="IPR051677">
    <property type="entry name" value="AfsR-DnrI-RedD_regulator"/>
</dbReference>
<dbReference type="RefSeq" id="WP_344722345.1">
    <property type="nucleotide sequence ID" value="NZ_BAAAUS010000011.1"/>
</dbReference>
<gene>
    <name evidence="2" type="ORF">ACFSJD_29810</name>
</gene>
<dbReference type="InterPro" id="IPR005158">
    <property type="entry name" value="BTAD"/>
</dbReference>
<keyword evidence="3" id="KW-1185">Reference proteome</keyword>
<reference evidence="3" key="1">
    <citation type="journal article" date="2019" name="Int. J. Syst. Evol. Microbiol.">
        <title>The Global Catalogue of Microorganisms (GCM) 10K type strain sequencing project: providing services to taxonomists for standard genome sequencing and annotation.</title>
        <authorList>
            <consortium name="The Broad Institute Genomics Platform"/>
            <consortium name="The Broad Institute Genome Sequencing Center for Infectious Disease"/>
            <person name="Wu L."/>
            <person name="Ma J."/>
        </authorList>
    </citation>
    <scope>NUCLEOTIDE SEQUENCE [LARGE SCALE GENOMIC DNA]</scope>
    <source>
        <strain evidence="3">CCM 7043</strain>
    </source>
</reference>
<feature type="domain" description="Bacterial transcriptional activator" evidence="1">
    <location>
        <begin position="871"/>
        <end position="1014"/>
    </location>
</feature>
<proteinExistence type="predicted"/>